<gene>
    <name evidence="1" type="ORF">METZ01_LOCUS390270</name>
</gene>
<feature type="non-terminal residue" evidence="1">
    <location>
        <position position="1"/>
    </location>
</feature>
<dbReference type="AlphaFoldDB" id="A0A382UT34"/>
<sequence length="23" mass="2734">IVISHCLIATPHFVKLIFYENIY</sequence>
<organism evidence="1">
    <name type="scientific">marine metagenome</name>
    <dbReference type="NCBI Taxonomy" id="408172"/>
    <lineage>
        <taxon>unclassified sequences</taxon>
        <taxon>metagenomes</taxon>
        <taxon>ecological metagenomes</taxon>
    </lineage>
</organism>
<name>A0A382UT34_9ZZZZ</name>
<reference evidence="1" key="1">
    <citation type="submission" date="2018-05" db="EMBL/GenBank/DDBJ databases">
        <authorList>
            <person name="Lanie J.A."/>
            <person name="Ng W.-L."/>
            <person name="Kazmierczak K.M."/>
            <person name="Andrzejewski T.M."/>
            <person name="Davidsen T.M."/>
            <person name="Wayne K.J."/>
            <person name="Tettelin H."/>
            <person name="Glass J.I."/>
            <person name="Rusch D."/>
            <person name="Podicherti R."/>
            <person name="Tsui H.-C.T."/>
            <person name="Winkler M.E."/>
        </authorList>
    </citation>
    <scope>NUCLEOTIDE SEQUENCE</scope>
</reference>
<protein>
    <submittedName>
        <fullName evidence="1">Uncharacterized protein</fullName>
    </submittedName>
</protein>
<dbReference type="EMBL" id="UINC01146594">
    <property type="protein sequence ID" value="SVD37416.1"/>
    <property type="molecule type" value="Genomic_DNA"/>
</dbReference>
<proteinExistence type="predicted"/>
<evidence type="ECO:0000313" key="1">
    <source>
        <dbReference type="EMBL" id="SVD37416.1"/>
    </source>
</evidence>
<accession>A0A382UT34</accession>